<dbReference type="PANTHER" id="PTHR44395:SF1">
    <property type="entry name" value="PROTEIN O-MANNOSYL-TRANSFERASE TMTC3"/>
    <property type="match status" value="1"/>
</dbReference>
<evidence type="ECO:0000259" key="1">
    <source>
        <dbReference type="Pfam" id="PF13231"/>
    </source>
</evidence>
<feature type="domain" description="Glycosyltransferase RgtA/B/C/D-like" evidence="1">
    <location>
        <begin position="148"/>
        <end position="258"/>
    </location>
</feature>
<dbReference type="STRING" id="41427.A0A182IJI3"/>
<accession>A0A182IJI3</accession>
<sequence length="279" mass="30616">MYKYTTTGSSYGGEQENTAPKLDLHELDLLPPATSHVIPRITDRSFCVIGEGMASFVSIPIGSSGNEGADTATNTTPRRDRNILPTISIIIPCDVSFDIRDSAAISMPFLLFSAFLSPGSEQSHKSYRPLCVLTFRWNYLLHGLEPAGYHLVNVLLHTIVSLMYFRMCAMLLSEVASFAAALLFAVHPIHTEAVTGVVGRAETLSSVFFLAAFIFYTKATRRKKSTGWRYLCLSMLFVATAMLCKEQGITITGVCAIYEIFVAQKSSAGMTFPEPNDVD</sequence>
<dbReference type="PANTHER" id="PTHR44395">
    <property type="match status" value="1"/>
</dbReference>
<proteinExistence type="predicted"/>
<organism evidence="2">
    <name type="scientific">Anopheles atroparvus</name>
    <name type="common">European mosquito</name>
    <dbReference type="NCBI Taxonomy" id="41427"/>
    <lineage>
        <taxon>Eukaryota</taxon>
        <taxon>Metazoa</taxon>
        <taxon>Ecdysozoa</taxon>
        <taxon>Arthropoda</taxon>
        <taxon>Hexapoda</taxon>
        <taxon>Insecta</taxon>
        <taxon>Pterygota</taxon>
        <taxon>Neoptera</taxon>
        <taxon>Endopterygota</taxon>
        <taxon>Diptera</taxon>
        <taxon>Nematocera</taxon>
        <taxon>Culicoidea</taxon>
        <taxon>Culicidae</taxon>
        <taxon>Anophelinae</taxon>
        <taxon>Anopheles</taxon>
    </lineage>
</organism>
<reference evidence="2" key="1">
    <citation type="submission" date="2022-08" db="UniProtKB">
        <authorList>
            <consortium name="EnsemblMetazoa"/>
        </authorList>
    </citation>
    <scope>IDENTIFICATION</scope>
    <source>
        <strain evidence="2">EBRO</strain>
    </source>
</reference>
<dbReference type="AlphaFoldDB" id="A0A182IJI3"/>
<dbReference type="VEuPathDB" id="VectorBase:AATE000344"/>
<dbReference type="Pfam" id="PF13231">
    <property type="entry name" value="PMT_2"/>
    <property type="match status" value="1"/>
</dbReference>
<evidence type="ECO:0000313" key="2">
    <source>
        <dbReference type="EnsemblMetazoa" id="AATE000344-PA.1"/>
    </source>
</evidence>
<name>A0A182IJI3_ANOAO</name>
<protein>
    <recommendedName>
        <fullName evidence="1">Glycosyltransferase RgtA/B/C/D-like domain-containing protein</fullName>
    </recommendedName>
</protein>
<dbReference type="EnsemblMetazoa" id="AATE000344-RA">
    <property type="protein sequence ID" value="AATE000344-PA.1"/>
    <property type="gene ID" value="AATE000344"/>
</dbReference>
<dbReference type="GO" id="GO:0000030">
    <property type="term" value="F:mannosyltransferase activity"/>
    <property type="evidence" value="ECO:0007669"/>
    <property type="project" value="TreeGrafter"/>
</dbReference>
<dbReference type="GO" id="GO:0005783">
    <property type="term" value="C:endoplasmic reticulum"/>
    <property type="evidence" value="ECO:0007669"/>
    <property type="project" value="TreeGrafter"/>
</dbReference>
<dbReference type="InterPro" id="IPR038731">
    <property type="entry name" value="RgtA/B/C-like"/>
</dbReference>
<dbReference type="GO" id="GO:0035269">
    <property type="term" value="P:protein O-linked glycosylation via mannose"/>
    <property type="evidence" value="ECO:0007669"/>
    <property type="project" value="TreeGrafter"/>
</dbReference>